<dbReference type="SUPFAM" id="SSF56935">
    <property type="entry name" value="Porins"/>
    <property type="match status" value="1"/>
</dbReference>
<dbReference type="AlphaFoldDB" id="A0A3E0TPF9"/>
<organism evidence="2 3">
    <name type="scientific">Thalassotalea euphylliae</name>
    <dbReference type="NCBI Taxonomy" id="1655234"/>
    <lineage>
        <taxon>Bacteria</taxon>
        <taxon>Pseudomonadati</taxon>
        <taxon>Pseudomonadota</taxon>
        <taxon>Gammaproteobacteria</taxon>
        <taxon>Alteromonadales</taxon>
        <taxon>Colwelliaceae</taxon>
        <taxon>Thalassotalea</taxon>
    </lineage>
</organism>
<dbReference type="OrthoDB" id="625456at2"/>
<gene>
    <name evidence="2" type="ORF">DXX93_06330</name>
</gene>
<dbReference type="Proteomes" id="UP000256478">
    <property type="component" value="Unassembled WGS sequence"/>
</dbReference>
<feature type="signal peptide" evidence="1">
    <location>
        <begin position="1"/>
        <end position="31"/>
    </location>
</feature>
<evidence type="ECO:0000256" key="1">
    <source>
        <dbReference type="SAM" id="SignalP"/>
    </source>
</evidence>
<dbReference type="EMBL" id="QUOU01000001">
    <property type="protein sequence ID" value="REL26237.1"/>
    <property type="molecule type" value="Genomic_DNA"/>
</dbReference>
<accession>A0A3E0TPF9</accession>
<proteinExistence type="predicted"/>
<comment type="caution">
    <text evidence="2">The sequence shown here is derived from an EMBL/GenBank/DDBJ whole genome shotgun (WGS) entry which is preliminary data.</text>
</comment>
<evidence type="ECO:0008006" key="4">
    <source>
        <dbReference type="Google" id="ProtNLM"/>
    </source>
</evidence>
<sequence>MLYKAKRSLLISTISVLTSTTGALYSTNLHAQNAEPQVNIGGGARFNYSWRDYDNDSNGKFEFELFRIDADVTQGKWFLDAQYRWYQDFDTVHHAEIGYKLDEQNTIVGGVTQVPFGMEPYGSDSFWFTGAYYLGLEDDYDFGVKWRHEGGNWNADVAYFFNGEYDDGARYGRYSFDIANTPDQANREDGQVNGRIQYTIDNHSFGASLQAGKFINSDSLDKGDHWAAGAHYKGIYGSWTVRAQLMQYDYETKASLGTDDHRIALSAFEFPFDIATKATLSNLNIAKTFTFNNDFVDTVTCYNEATVINPTDEAGLTESIQNVTGCNLAKGGLYTYIDWIAGKNMWFVGGPGVGIEQGPNRWRSRLNINIGYYF</sequence>
<dbReference type="RefSeq" id="WP_116007358.1">
    <property type="nucleotide sequence ID" value="NZ_QUOU01000001.1"/>
</dbReference>
<keyword evidence="1" id="KW-0732">Signal</keyword>
<evidence type="ECO:0000313" key="2">
    <source>
        <dbReference type="EMBL" id="REL26237.1"/>
    </source>
</evidence>
<protein>
    <recommendedName>
        <fullName evidence="4">Porin</fullName>
    </recommendedName>
</protein>
<feature type="chain" id="PRO_5017545012" description="Porin" evidence="1">
    <location>
        <begin position="32"/>
        <end position="374"/>
    </location>
</feature>
<evidence type="ECO:0000313" key="3">
    <source>
        <dbReference type="Proteomes" id="UP000256478"/>
    </source>
</evidence>
<name>A0A3E0TPF9_9GAMM</name>
<reference evidence="2 3" key="1">
    <citation type="submission" date="2018-08" db="EMBL/GenBank/DDBJ databases">
        <title>Thalassotalea euphylliae genome.</title>
        <authorList>
            <person name="Summers S."/>
            <person name="Rice S.A."/>
            <person name="Freckelton M.L."/>
            <person name="Nedved B.T."/>
            <person name="Hadfield M.G."/>
        </authorList>
    </citation>
    <scope>NUCLEOTIDE SEQUENCE [LARGE SCALE GENOMIC DNA]</scope>
    <source>
        <strain evidence="2 3">H1</strain>
    </source>
</reference>